<organism evidence="1 2">
    <name type="scientific">Brassica napus</name>
    <name type="common">Rape</name>
    <dbReference type="NCBI Taxonomy" id="3708"/>
    <lineage>
        <taxon>Eukaryota</taxon>
        <taxon>Viridiplantae</taxon>
        <taxon>Streptophyta</taxon>
        <taxon>Embryophyta</taxon>
        <taxon>Tracheophyta</taxon>
        <taxon>Spermatophyta</taxon>
        <taxon>Magnoliopsida</taxon>
        <taxon>eudicotyledons</taxon>
        <taxon>Gunneridae</taxon>
        <taxon>Pentapetalae</taxon>
        <taxon>rosids</taxon>
        <taxon>malvids</taxon>
        <taxon>Brassicales</taxon>
        <taxon>Brassicaceae</taxon>
        <taxon>Brassiceae</taxon>
        <taxon>Brassica</taxon>
    </lineage>
</organism>
<evidence type="ECO:0000313" key="2">
    <source>
        <dbReference type="Proteomes" id="UP000824890"/>
    </source>
</evidence>
<proteinExistence type="predicted"/>
<dbReference type="Proteomes" id="UP000824890">
    <property type="component" value="Unassembled WGS sequence"/>
</dbReference>
<accession>A0ABQ7X9T4</accession>
<gene>
    <name evidence="1" type="ORF">HID58_093756</name>
</gene>
<name>A0ABQ7X9T4_BRANA</name>
<reference evidence="1 2" key="1">
    <citation type="submission" date="2021-05" db="EMBL/GenBank/DDBJ databases">
        <title>Genome Assembly of Synthetic Allotetraploid Brassica napus Reveals Homoeologous Exchanges between Subgenomes.</title>
        <authorList>
            <person name="Davis J.T."/>
        </authorList>
    </citation>
    <scope>NUCLEOTIDE SEQUENCE [LARGE SCALE GENOMIC DNA]</scope>
    <source>
        <strain evidence="2">cv. Da-Ae</strain>
        <tissue evidence="1">Seedling</tissue>
    </source>
</reference>
<keyword evidence="2" id="KW-1185">Reference proteome</keyword>
<dbReference type="EMBL" id="JAGKQM010000996">
    <property type="protein sequence ID" value="KAH0852722.1"/>
    <property type="molecule type" value="Genomic_DNA"/>
</dbReference>
<sequence>MEVLKGFPQGDRGWKRYFFYVRLIKPRSQRSAFHRLGGLWGVGVHNPIPLFRKIYASFETFSVVAACLEVTFVAPRRAAQRELSRSRVNHLVSVRSFD</sequence>
<evidence type="ECO:0000313" key="1">
    <source>
        <dbReference type="EMBL" id="KAH0852722.1"/>
    </source>
</evidence>
<comment type="caution">
    <text evidence="1">The sequence shown here is derived from an EMBL/GenBank/DDBJ whole genome shotgun (WGS) entry which is preliminary data.</text>
</comment>
<protein>
    <submittedName>
        <fullName evidence="1">Uncharacterized protein</fullName>
    </submittedName>
</protein>